<protein>
    <submittedName>
        <fullName evidence="9">SWI/SNF-related matrix-associated actin-dependent regulator of chromatin subfamily A-like protein 1</fullName>
    </submittedName>
</protein>
<keyword evidence="5" id="KW-0175">Coiled coil</keyword>
<dbReference type="PANTHER" id="PTHR45766:SF6">
    <property type="entry name" value="SWI_SNF-RELATED MATRIX-ASSOCIATED ACTIN-DEPENDENT REGULATOR OF CHROMATIN SUBFAMILY A-LIKE PROTEIN 1"/>
    <property type="match status" value="1"/>
</dbReference>
<gene>
    <name evidence="9" type="primary">Smarcal1</name>
    <name evidence="9" type="ORF">T11_11367</name>
</gene>
<dbReference type="Proteomes" id="UP000055024">
    <property type="component" value="Unassembled WGS sequence"/>
</dbReference>
<dbReference type="Gene3D" id="3.40.50.300">
    <property type="entry name" value="P-loop containing nucleotide triphosphate hydrolases"/>
    <property type="match status" value="1"/>
</dbReference>
<comment type="subcellular location">
    <subcellularLocation>
        <location evidence="1">Nucleus</location>
    </subcellularLocation>
</comment>
<organism evidence="9 10">
    <name type="scientific">Trichinella zimbabwensis</name>
    <dbReference type="NCBI Taxonomy" id="268475"/>
    <lineage>
        <taxon>Eukaryota</taxon>
        <taxon>Metazoa</taxon>
        <taxon>Ecdysozoa</taxon>
        <taxon>Nematoda</taxon>
        <taxon>Enoplea</taxon>
        <taxon>Dorylaimia</taxon>
        <taxon>Trichinellida</taxon>
        <taxon>Trichinellidae</taxon>
        <taxon>Trichinella</taxon>
    </lineage>
</organism>
<evidence type="ECO:0000256" key="1">
    <source>
        <dbReference type="ARBA" id="ARBA00004123"/>
    </source>
</evidence>
<evidence type="ECO:0000256" key="2">
    <source>
        <dbReference type="ARBA" id="ARBA00022801"/>
    </source>
</evidence>
<evidence type="ECO:0000256" key="4">
    <source>
        <dbReference type="PROSITE-ProRule" id="PRU00800"/>
    </source>
</evidence>
<dbReference type="InterPro" id="IPR014001">
    <property type="entry name" value="Helicase_ATP-bd"/>
</dbReference>
<evidence type="ECO:0000259" key="6">
    <source>
        <dbReference type="PROSITE" id="PS51192"/>
    </source>
</evidence>
<keyword evidence="2" id="KW-0378">Hydrolase</keyword>
<dbReference type="CDD" id="cd18793">
    <property type="entry name" value="SF2_C_SNF"/>
    <property type="match status" value="1"/>
</dbReference>
<evidence type="ECO:0000256" key="5">
    <source>
        <dbReference type="SAM" id="Coils"/>
    </source>
</evidence>
<sequence length="778" mass="87532">MDRSLKRPANHQNDISLGPHLFCRMMMDIVKAFKSISLCSKVKIISCINNIALCNIVMALSEEQLRRIEANRNRALQLRKAKQNNASLPSSSGCALKNISGEKTSVSVAQSSTLAAKAKNSSLGGLASKISNNLSVQSGKGRSNNKEITVKCVLISGGRFEIHSPYHPAMIELFRSLPKEKVFYNAVQRSWAFHVDMYPVVAESISKCKPPVKFDGLPLIVQNVLKQKQTYCRGIESELCRIDSKIKNQLFPFQLEAVKFAISRKGRLLIADEMGLGKTVEALAVASYYRNEWPLLVVCPSSMKYTWVEEIENRLPFVNSNQIVVLNTGRDSLPNPSDCSVLITSYDFMVNQSEALIGRKFSIVILDESHNIKNFRTQRYKVATKLLKAAKRVILLSGTPALSKPSELYTQIDCIAPRMFKNFLEFGQRYCNPKMIKLGSKTVYDYSGASNLEELQLILKETIMLRRTKDQVLSQLPPKIRKVVVLNKQLINLGLESLQSAKEKMDQSFGKHEFLLSYFAETAQAKIQATIEYISELIESNQKFIIFAHHMIMLDAISEFLSSKVVHTEYIQLPLLRLFFLIFYGVQFIRIDGTVNSNRRKIFCDDFQTCDKIRVALLSITAASTGLTLTSARLVVFAELFWNPGILVQAEDRAHRVGQINSVLIIYLVAKGTADDNIWTMIKKKLEILKMGGLSDQSFQSVEGANADSTFDTTNVNNSKLEMEVSCQMSNVNTDSTAITQKSIDDFFSDLRDEDFNFAFDGDIMQNQSKNASKENEK</sequence>
<dbReference type="InterPro" id="IPR000330">
    <property type="entry name" value="SNF2_N"/>
</dbReference>
<keyword evidence="10" id="KW-1185">Reference proteome</keyword>
<dbReference type="PANTHER" id="PTHR45766">
    <property type="entry name" value="DNA ANNEALING HELICASE AND ENDONUCLEASE ZRANB3 FAMILY MEMBER"/>
    <property type="match status" value="1"/>
</dbReference>
<dbReference type="Gene3D" id="3.40.50.10810">
    <property type="entry name" value="Tandem AAA-ATPase domain"/>
    <property type="match status" value="1"/>
</dbReference>
<dbReference type="SUPFAM" id="SSF52540">
    <property type="entry name" value="P-loop containing nucleoside triphosphate hydrolases"/>
    <property type="match status" value="2"/>
</dbReference>
<dbReference type="OrthoDB" id="2801544at2759"/>
<feature type="domain" description="Helicase ATP-binding" evidence="6">
    <location>
        <begin position="259"/>
        <end position="418"/>
    </location>
</feature>
<dbReference type="GO" id="GO:0006281">
    <property type="term" value="P:DNA repair"/>
    <property type="evidence" value="ECO:0007669"/>
    <property type="project" value="TreeGrafter"/>
</dbReference>
<dbReference type="PROSITE" id="PS51194">
    <property type="entry name" value="HELICASE_CTER"/>
    <property type="match status" value="1"/>
</dbReference>
<dbReference type="SMART" id="SM00490">
    <property type="entry name" value="HELICc"/>
    <property type="match status" value="1"/>
</dbReference>
<evidence type="ECO:0000313" key="10">
    <source>
        <dbReference type="Proteomes" id="UP000055024"/>
    </source>
</evidence>
<dbReference type="Pfam" id="PF00176">
    <property type="entry name" value="SNF2-rel_dom"/>
    <property type="match status" value="1"/>
</dbReference>
<dbReference type="EMBL" id="JYDP01000002">
    <property type="protein sequence ID" value="KRZ18763.1"/>
    <property type="molecule type" value="Genomic_DNA"/>
</dbReference>
<keyword evidence="3" id="KW-0539">Nucleus</keyword>
<dbReference type="InterPro" id="IPR027417">
    <property type="entry name" value="P-loop_NTPase"/>
</dbReference>
<dbReference type="CDD" id="cd18010">
    <property type="entry name" value="DEXHc_HARP_SMARCAL1"/>
    <property type="match status" value="1"/>
</dbReference>
<dbReference type="GO" id="GO:0016787">
    <property type="term" value="F:hydrolase activity"/>
    <property type="evidence" value="ECO:0007669"/>
    <property type="project" value="UniProtKB-KW"/>
</dbReference>
<comment type="similarity">
    <text evidence="4">Belongs to the SNF2/RAD54 helicase family. SMARCAL1 subfamily.</text>
</comment>
<proteinExistence type="inferred from homology"/>
<name>A0A0V1I7D2_9BILA</name>
<reference evidence="9 10" key="1">
    <citation type="submission" date="2015-01" db="EMBL/GenBank/DDBJ databases">
        <title>Evolution of Trichinella species and genotypes.</title>
        <authorList>
            <person name="Korhonen P.K."/>
            <person name="Edoardo P."/>
            <person name="Giuseppe L.R."/>
            <person name="Gasser R.B."/>
        </authorList>
    </citation>
    <scope>NUCLEOTIDE SEQUENCE [LARGE SCALE GENOMIC DNA]</scope>
    <source>
        <strain evidence="9">ISS1029</strain>
    </source>
</reference>
<accession>A0A0V1I7D2</accession>
<comment type="caution">
    <text evidence="9">The sequence shown here is derived from an EMBL/GenBank/DDBJ whole genome shotgun (WGS) entry which is preliminary data.</text>
</comment>
<dbReference type="Pfam" id="PF00271">
    <property type="entry name" value="Helicase_C"/>
    <property type="match status" value="1"/>
</dbReference>
<feature type="domain" description="Helicase C-terminal" evidence="7">
    <location>
        <begin position="526"/>
        <end position="710"/>
    </location>
</feature>
<dbReference type="PROSITE" id="PS51192">
    <property type="entry name" value="HELICASE_ATP_BIND_1"/>
    <property type="match status" value="1"/>
</dbReference>
<dbReference type="PROSITE" id="PS51467">
    <property type="entry name" value="HARP"/>
    <property type="match status" value="1"/>
</dbReference>
<dbReference type="InterPro" id="IPR001650">
    <property type="entry name" value="Helicase_C-like"/>
</dbReference>
<evidence type="ECO:0000259" key="8">
    <source>
        <dbReference type="PROSITE" id="PS51467"/>
    </source>
</evidence>
<dbReference type="InterPro" id="IPR010003">
    <property type="entry name" value="HARP_dom"/>
</dbReference>
<dbReference type="GO" id="GO:0043596">
    <property type="term" value="C:nuclear replication fork"/>
    <property type="evidence" value="ECO:0007669"/>
    <property type="project" value="TreeGrafter"/>
</dbReference>
<feature type="coiled-coil region" evidence="5">
    <location>
        <begin position="58"/>
        <end position="85"/>
    </location>
</feature>
<evidence type="ECO:0000259" key="7">
    <source>
        <dbReference type="PROSITE" id="PS51194"/>
    </source>
</evidence>
<dbReference type="SMART" id="SM00487">
    <property type="entry name" value="DEXDc"/>
    <property type="match status" value="1"/>
</dbReference>
<evidence type="ECO:0000256" key="3">
    <source>
        <dbReference type="ARBA" id="ARBA00023242"/>
    </source>
</evidence>
<dbReference type="GO" id="GO:0005524">
    <property type="term" value="F:ATP binding"/>
    <property type="evidence" value="ECO:0007669"/>
    <property type="project" value="InterPro"/>
</dbReference>
<feature type="domain" description="HARP" evidence="8">
    <location>
        <begin position="144"/>
        <end position="218"/>
    </location>
</feature>
<dbReference type="STRING" id="268475.A0A0V1I7D2"/>
<evidence type="ECO:0000313" key="9">
    <source>
        <dbReference type="EMBL" id="KRZ18763.1"/>
    </source>
</evidence>
<dbReference type="InterPro" id="IPR049730">
    <property type="entry name" value="SNF2/RAD54-like_C"/>
</dbReference>
<dbReference type="InterPro" id="IPR038718">
    <property type="entry name" value="SNF2-like_sf"/>
</dbReference>
<dbReference type="GO" id="GO:0031297">
    <property type="term" value="P:replication fork processing"/>
    <property type="evidence" value="ECO:0007669"/>
    <property type="project" value="TreeGrafter"/>
</dbReference>
<dbReference type="AlphaFoldDB" id="A0A0V1I7D2"/>